<keyword evidence="3" id="KW-1185">Reference proteome</keyword>
<evidence type="ECO:0000313" key="3">
    <source>
        <dbReference type="Proteomes" id="UP000801492"/>
    </source>
</evidence>
<evidence type="ECO:0000256" key="1">
    <source>
        <dbReference type="SAM" id="MobiDB-lite"/>
    </source>
</evidence>
<feature type="compositionally biased region" description="Basic and acidic residues" evidence="1">
    <location>
        <begin position="114"/>
        <end position="125"/>
    </location>
</feature>
<protein>
    <submittedName>
        <fullName evidence="2">Uncharacterized protein</fullName>
    </submittedName>
</protein>
<feature type="region of interest" description="Disordered" evidence="1">
    <location>
        <begin position="190"/>
        <end position="224"/>
    </location>
</feature>
<feature type="region of interest" description="Disordered" evidence="1">
    <location>
        <begin position="114"/>
        <end position="177"/>
    </location>
</feature>
<feature type="compositionally biased region" description="Basic and acidic residues" evidence="1">
    <location>
        <begin position="190"/>
        <end position="217"/>
    </location>
</feature>
<reference evidence="2" key="1">
    <citation type="submission" date="2019-08" db="EMBL/GenBank/DDBJ databases">
        <title>The genome of the North American firefly Photinus pyralis.</title>
        <authorList>
            <consortium name="Photinus pyralis genome working group"/>
            <person name="Fallon T.R."/>
            <person name="Sander Lower S.E."/>
            <person name="Weng J.-K."/>
        </authorList>
    </citation>
    <scope>NUCLEOTIDE SEQUENCE</scope>
    <source>
        <strain evidence="2">TRF0915ILg1</strain>
        <tissue evidence="2">Whole body</tissue>
    </source>
</reference>
<proteinExistence type="predicted"/>
<name>A0A8K0GD89_IGNLU</name>
<organism evidence="2 3">
    <name type="scientific">Ignelater luminosus</name>
    <name type="common">Cucubano</name>
    <name type="synonym">Pyrophorus luminosus</name>
    <dbReference type="NCBI Taxonomy" id="2038154"/>
    <lineage>
        <taxon>Eukaryota</taxon>
        <taxon>Metazoa</taxon>
        <taxon>Ecdysozoa</taxon>
        <taxon>Arthropoda</taxon>
        <taxon>Hexapoda</taxon>
        <taxon>Insecta</taxon>
        <taxon>Pterygota</taxon>
        <taxon>Neoptera</taxon>
        <taxon>Endopterygota</taxon>
        <taxon>Coleoptera</taxon>
        <taxon>Polyphaga</taxon>
        <taxon>Elateriformia</taxon>
        <taxon>Elateroidea</taxon>
        <taxon>Elateridae</taxon>
        <taxon>Agrypninae</taxon>
        <taxon>Pyrophorini</taxon>
        <taxon>Ignelater</taxon>
    </lineage>
</organism>
<gene>
    <name evidence="2" type="ORF">ILUMI_11436</name>
</gene>
<sequence>MGSMNNPLLSIYSRAVTTSLICWGERFQHNPNTIQVPKNVKTVDILPEKMDPGLWLENSMTNASLSEYEKPNPHENLVSIQTSLKNAYSEINKSRQAIKLLRFLTKDSKDFVLKQESPPKQKLSEAKVSSTPKQMKPKVESRSAIPRRKVTFTATERRNRDSERTKPQRCLPLAPKEGKKYDAFSEWKRKENVPRNRCASERDADKLVKADEPEKADKKRRVTH</sequence>
<evidence type="ECO:0000313" key="2">
    <source>
        <dbReference type="EMBL" id="KAF2894736.1"/>
    </source>
</evidence>
<accession>A0A8K0GD89</accession>
<dbReference type="EMBL" id="VTPC01006713">
    <property type="protein sequence ID" value="KAF2894736.1"/>
    <property type="molecule type" value="Genomic_DNA"/>
</dbReference>
<dbReference type="AlphaFoldDB" id="A0A8K0GD89"/>
<feature type="compositionally biased region" description="Basic and acidic residues" evidence="1">
    <location>
        <begin position="155"/>
        <end position="166"/>
    </location>
</feature>
<comment type="caution">
    <text evidence="2">The sequence shown here is derived from an EMBL/GenBank/DDBJ whole genome shotgun (WGS) entry which is preliminary data.</text>
</comment>
<dbReference type="Proteomes" id="UP000801492">
    <property type="component" value="Unassembled WGS sequence"/>
</dbReference>